<sequence>MSCPVYHDGDPDRLQAIPSPKENWFGLLGHIPEMDPSFPIRSVWKLADSCGPIMKLNLKNEMIVMSSQKYVNEMCDESRFEKIPTGPLVELRALVGDGLFTAYPSEPNWAKAHRLLVPAFGPLGIRSMFGGMLDISSQLVLKWDRLGPENEIDMADDLTRLAFDTIGLCAFSYRFNEFYGDRAHPFAEEMARVLLESGKRAFRPGLVNQLYSASEKERQEDIRKMHSVADELIAERKRNPQPDNKDLLNTMLSATDPKTGEKLSDENIRFNLVTFLLAGHETTSATLCFLYYNWLKNPEALAKAQEEVDRVVGDRPLTVDHLPRLNYIDACIKETLRLSSPIPTFLVKPKHDTVVGGQFPISSDSRVQCNMFGLHMDPAVWGDDAQVFRPERMLGGGFTALPPNSWKPFGNGKRACIGRGFAEQEMIMNAALVLQRFHLEFADPDYELEIVSTLTLKPKGFKMRVCRRPGKSGFVGLPRSDGAEAARTDTVSSPVAGLETGNRSPITILFGGNTGTCQGFALDLETRLMGFGFAPMTKPLDDATEDLPTDRPVIIITASYEGLPPDNATNFVKWLEHTSTNDVFRDLKYAVFGVGNSNWPSTFHRIPKLVDSTLKRLGATAIAPIGTTDAKSDLLGPWDSWSARLIQMLTGPDARSADDAPSLSLSLTPGLLPRILAGEEFQSGTVTENREIAEAGTGFAKRHMEVRLPAGQTYEAGDYLVVQPRNAERLARRVLRHFGISEHDTMVVQCSRKQFMPSTPTSVLEFLRDAVELGTPITRRQIDILVASSAKEEHRAKLNQMKSDSVYPDLLEQRRSILDIIQQLGLDTPFGTYIDMLQPLSPRQYSISSAPAPAHEEPQLGQIVSITFDVHCTPTASNEGSVDGIASTYLASRCIGDQIFCSTKSTNVNFRLPPDPKTPILMIAAGTGIAPMRGLLQERARLAAGGCKRLGAAILFYGCRHPGKDFLYQDELRAWEEMGIVRVIPAFSRPSQGQTHQYVQDAMWDHRGNVSELFFNQGATVYVCGSAARLGRSVADCWMRLYMEKTKKGHYEAEEWLRTVRNSRYISDVY</sequence>
<evidence type="ECO:0000313" key="2">
    <source>
        <dbReference type="Proteomes" id="UP001177260"/>
    </source>
</evidence>
<gene>
    <name evidence="1" type="ORF">N8T08_000942</name>
</gene>
<evidence type="ECO:0000313" key="1">
    <source>
        <dbReference type="EMBL" id="KAK1147600.1"/>
    </source>
</evidence>
<comment type="caution">
    <text evidence="1">The sequence shown here is derived from an EMBL/GenBank/DDBJ whole genome shotgun (WGS) entry which is preliminary data.</text>
</comment>
<dbReference type="Proteomes" id="UP001177260">
    <property type="component" value="Unassembled WGS sequence"/>
</dbReference>
<name>A0ACC3BBI7_9EURO</name>
<organism evidence="1 2">
    <name type="scientific">Aspergillus melleus</name>
    <dbReference type="NCBI Taxonomy" id="138277"/>
    <lineage>
        <taxon>Eukaryota</taxon>
        <taxon>Fungi</taxon>
        <taxon>Dikarya</taxon>
        <taxon>Ascomycota</taxon>
        <taxon>Pezizomycotina</taxon>
        <taxon>Eurotiomycetes</taxon>
        <taxon>Eurotiomycetidae</taxon>
        <taxon>Eurotiales</taxon>
        <taxon>Aspergillaceae</taxon>
        <taxon>Aspergillus</taxon>
        <taxon>Aspergillus subgen. Circumdati</taxon>
    </lineage>
</organism>
<reference evidence="1 2" key="1">
    <citation type="journal article" date="2023" name="ACS Omega">
        <title>Identification of the Neoaspergillic Acid Biosynthesis Gene Cluster by Establishing an In Vitro CRISPR-Ribonucleoprotein Genetic System in Aspergillus melleus.</title>
        <authorList>
            <person name="Yuan B."/>
            <person name="Grau M.F."/>
            <person name="Murata R.M."/>
            <person name="Torok T."/>
            <person name="Venkateswaran K."/>
            <person name="Stajich J.E."/>
            <person name="Wang C.C.C."/>
        </authorList>
    </citation>
    <scope>NUCLEOTIDE SEQUENCE [LARGE SCALE GENOMIC DNA]</scope>
    <source>
        <strain evidence="1 2">IMV 1140</strain>
    </source>
</reference>
<keyword evidence="2" id="KW-1185">Reference proteome</keyword>
<protein>
    <submittedName>
        <fullName evidence="1">Uncharacterized protein</fullName>
    </submittedName>
</protein>
<accession>A0ACC3BBI7</accession>
<proteinExistence type="predicted"/>
<dbReference type="EMBL" id="JAOPJF010000011">
    <property type="protein sequence ID" value="KAK1147600.1"/>
    <property type="molecule type" value="Genomic_DNA"/>
</dbReference>